<dbReference type="eggNOG" id="COG2133">
    <property type="taxonomic scope" value="Bacteria"/>
</dbReference>
<proteinExistence type="predicted"/>
<sequence>MLRNTLLFFVLLGFGSCKKKSAENFDRFPEGKKKEYITVEGLTVPDSDLDVSLFASEPMLYNPTNMDIDHKGRVWLCEAYNYRNDVNHVPYEKKGDKILILEDTDGDGKADKSKVFYQGEDVNAALGICVLGNKVIVSASPNVFVFTDEDGDDVPDKKEILFKTKGGLQSDHGVHAMIFGPDGKLYFNFGNHGIGLTDAKGQTLKDIYGREIDQTRQPFQDGMAIRCDLEAKNFEVVGWNFRNNYELCLDSFGRIWQSDNDDDGVRSNRLNYVMPYGNYGYKDEMTGADWRAYRTNKEDSVWKQHWHQNDPGVVPNLKVIGAGSPTGIFVYEGELLPERYRGSVFLGDAVNNDISAYQINKEKAGYTVDRKYIIHATDQWFRPSDVAAGPDGSVFVADWYDVGVGGHFVGDLEKGRIYRVFPKGNSKYQVPKYDFSDLNSSLEALKNPSNSVRYLAYQSLRKFGKVAEAGLYAIAKGDDVRYAARALWLLKELDAKYLEEFSAHPDEDLRAALVRMSPQVDHSEFLIKMSKDPSYQVKQAVATRISPTYNPVAWLNLALAYQGNDRWYLEALGIGAGANWDKYLEAYLKLKKNGPEWNDILWRSRGKRSADLLVDLIAGTSHENSLRYFRALDFQDKALRNNALLRLLKMSQSEERKLLIFKHFDTEDILKNPEFHSLIPNVLKGIKSDKDFLDIVSKYGLIEQKDRVLSILDRSEEPSVYRQAAEVANQLFGIGVLKDALSQKPLRLDFAKRRIERIGLVDHEVVTRQLIQVFTNKKYPFELREAAVLAMEGYMSDVRLWELMKVNKISKDLLPAAKEVMRKTFHNDIKVEFEHMFGKAENIQVHPMPDFSQKGDAMLGLSSFAKNCSVCHSNGSIGGNFGPGLGSIGNKLTKEALYNAIVYPNQGISLGYETSIITFKDGSSMQAIVTSKTANSYLVKLLGETELREYPLDAVKSVEVVEKVSLMPSFPLEEKEMLDLITYLSTLKQGS</sequence>
<dbReference type="InterPro" id="IPR013428">
    <property type="entry name" value="Membrane-bound_put_N"/>
</dbReference>
<keyword evidence="1 4" id="KW-0349">Heme</keyword>
<gene>
    <name evidence="6" type="ordered locus">Lbys_3149</name>
</gene>
<dbReference type="RefSeq" id="WP_013409837.1">
    <property type="nucleotide sequence ID" value="NC_014655.1"/>
</dbReference>
<evidence type="ECO:0000313" key="6">
    <source>
        <dbReference type="EMBL" id="ADQ18810.1"/>
    </source>
</evidence>
<reference key="1">
    <citation type="submission" date="2010-11" db="EMBL/GenBank/DDBJ databases">
        <title>The complete genome of Leadbetterella byssophila DSM 17132.</title>
        <authorList>
            <consortium name="US DOE Joint Genome Institute (JGI-PGF)"/>
            <person name="Lucas S."/>
            <person name="Copeland A."/>
            <person name="Lapidus A."/>
            <person name="Glavina del Rio T."/>
            <person name="Dalin E."/>
            <person name="Tice H."/>
            <person name="Bruce D."/>
            <person name="Goodwin L."/>
            <person name="Pitluck S."/>
            <person name="Kyrpides N."/>
            <person name="Mavromatis K."/>
            <person name="Ivanova N."/>
            <person name="Teshima H."/>
            <person name="Brettin T."/>
            <person name="Detter J.C."/>
            <person name="Han C."/>
            <person name="Tapia R."/>
            <person name="Land M."/>
            <person name="Hauser L."/>
            <person name="Markowitz V."/>
            <person name="Cheng J.-F."/>
            <person name="Hugenholtz P."/>
            <person name="Woyke T."/>
            <person name="Wu D."/>
            <person name="Tindall B."/>
            <person name="Pomrenke H.G."/>
            <person name="Brambilla E."/>
            <person name="Klenk H.-P."/>
            <person name="Eisen J.A."/>
        </authorList>
    </citation>
    <scope>NUCLEOTIDE SEQUENCE [LARGE SCALE GENOMIC DNA]</scope>
    <source>
        <strain>DSM 17132</strain>
    </source>
</reference>
<dbReference type="GO" id="GO:0046872">
    <property type="term" value="F:metal ion binding"/>
    <property type="evidence" value="ECO:0007669"/>
    <property type="project" value="UniProtKB-KW"/>
</dbReference>
<evidence type="ECO:0000256" key="1">
    <source>
        <dbReference type="ARBA" id="ARBA00022617"/>
    </source>
</evidence>
<evidence type="ECO:0000313" key="7">
    <source>
        <dbReference type="Proteomes" id="UP000007435"/>
    </source>
</evidence>
<dbReference type="NCBIfam" id="TIGR02603">
    <property type="entry name" value="CxxCH_TIGR02603"/>
    <property type="match status" value="1"/>
</dbReference>
<dbReference type="STRING" id="649349.Lbys_3149"/>
<dbReference type="NCBIfam" id="TIGR02604">
    <property type="entry name" value="Piru_Ver_Nterm"/>
    <property type="match status" value="1"/>
</dbReference>
<dbReference type="Pfam" id="PF23500">
    <property type="entry name" value="DUF7133"/>
    <property type="match status" value="1"/>
</dbReference>
<dbReference type="GO" id="GO:0020037">
    <property type="term" value="F:heme binding"/>
    <property type="evidence" value="ECO:0007669"/>
    <property type="project" value="InterPro"/>
</dbReference>
<dbReference type="GO" id="GO:0009055">
    <property type="term" value="F:electron transfer activity"/>
    <property type="evidence" value="ECO:0007669"/>
    <property type="project" value="InterPro"/>
</dbReference>
<evidence type="ECO:0000256" key="4">
    <source>
        <dbReference type="PROSITE-ProRule" id="PRU00433"/>
    </source>
</evidence>
<dbReference type="SUPFAM" id="SSF50952">
    <property type="entry name" value="Soluble quinoprotein glucose dehydrogenase"/>
    <property type="match status" value="1"/>
</dbReference>
<dbReference type="EMBL" id="CP002305">
    <property type="protein sequence ID" value="ADQ18810.1"/>
    <property type="molecule type" value="Genomic_DNA"/>
</dbReference>
<dbReference type="eggNOG" id="COG1413">
    <property type="taxonomic scope" value="Bacteria"/>
</dbReference>
<dbReference type="SUPFAM" id="SSF48371">
    <property type="entry name" value="ARM repeat"/>
    <property type="match status" value="1"/>
</dbReference>
<dbReference type="Gene3D" id="1.25.10.10">
    <property type="entry name" value="Leucine-rich Repeat Variant"/>
    <property type="match status" value="1"/>
</dbReference>
<dbReference type="Gene3D" id="2.120.10.30">
    <property type="entry name" value="TolB, C-terminal domain"/>
    <property type="match status" value="1"/>
</dbReference>
<dbReference type="eggNOG" id="COG2010">
    <property type="taxonomic scope" value="Bacteria"/>
</dbReference>
<dbReference type="AlphaFoldDB" id="E4RV72"/>
<evidence type="ECO:0000256" key="2">
    <source>
        <dbReference type="ARBA" id="ARBA00022723"/>
    </source>
</evidence>
<dbReference type="InterPro" id="IPR009056">
    <property type="entry name" value="Cyt_c-like_dom"/>
</dbReference>
<dbReference type="HOGENOM" id="CLU_004500_0_0_10"/>
<dbReference type="InterPro" id="IPR036909">
    <property type="entry name" value="Cyt_c-like_dom_sf"/>
</dbReference>
<keyword evidence="2 4" id="KW-0479">Metal-binding</keyword>
<organism evidence="6 7">
    <name type="scientific">Leadbetterella byssophila (strain DSM 17132 / JCM 16389 / KACC 11308 / NBRC 106382 / 4M15)</name>
    <dbReference type="NCBI Taxonomy" id="649349"/>
    <lineage>
        <taxon>Bacteria</taxon>
        <taxon>Pseudomonadati</taxon>
        <taxon>Bacteroidota</taxon>
        <taxon>Cytophagia</taxon>
        <taxon>Cytophagales</taxon>
        <taxon>Leadbetterellaceae</taxon>
        <taxon>Leadbetterella</taxon>
    </lineage>
</organism>
<dbReference type="PANTHER" id="PTHR33546:SF1">
    <property type="entry name" value="LARGE, MULTIFUNCTIONAL SECRETED PROTEIN"/>
    <property type="match status" value="1"/>
</dbReference>
<keyword evidence="3 4" id="KW-0408">Iron</keyword>
<keyword evidence="7" id="KW-1185">Reference proteome</keyword>
<dbReference type="Proteomes" id="UP000007435">
    <property type="component" value="Chromosome"/>
</dbReference>
<dbReference type="PROSITE" id="PS51007">
    <property type="entry name" value="CYTC"/>
    <property type="match status" value="1"/>
</dbReference>
<dbReference type="KEGG" id="lby:Lbys_3149"/>
<dbReference type="InterPro" id="IPR011989">
    <property type="entry name" value="ARM-like"/>
</dbReference>
<dbReference type="InterPro" id="IPR011042">
    <property type="entry name" value="6-blade_b-propeller_TolB-like"/>
</dbReference>
<accession>E4RV72</accession>
<dbReference type="PROSITE" id="PS51257">
    <property type="entry name" value="PROKAR_LIPOPROTEIN"/>
    <property type="match status" value="1"/>
</dbReference>
<reference evidence="6 7" key="2">
    <citation type="journal article" date="2011" name="Stand. Genomic Sci.">
        <title>Complete genome sequence of Leadbetterella byssophila type strain (4M15).</title>
        <authorList>
            <person name="Abt B."/>
            <person name="Teshima H."/>
            <person name="Lucas S."/>
            <person name="Lapidus A."/>
            <person name="Del Rio T.G."/>
            <person name="Nolan M."/>
            <person name="Tice H."/>
            <person name="Cheng J.F."/>
            <person name="Pitluck S."/>
            <person name="Liolios K."/>
            <person name="Pagani I."/>
            <person name="Ivanova N."/>
            <person name="Mavromatis K."/>
            <person name="Pati A."/>
            <person name="Tapia R."/>
            <person name="Han C."/>
            <person name="Goodwin L."/>
            <person name="Chen A."/>
            <person name="Palaniappan K."/>
            <person name="Land M."/>
            <person name="Hauser L."/>
            <person name="Chang Y.J."/>
            <person name="Jeffries C.D."/>
            <person name="Rohde M."/>
            <person name="Goker M."/>
            <person name="Tindall B.J."/>
            <person name="Detter J.C."/>
            <person name="Woyke T."/>
            <person name="Bristow J."/>
            <person name="Eisen J.A."/>
            <person name="Markowitz V."/>
            <person name="Hugenholtz P."/>
            <person name="Klenk H.P."/>
            <person name="Kyrpides N.C."/>
        </authorList>
    </citation>
    <scope>NUCLEOTIDE SEQUENCE [LARGE SCALE GENOMIC DNA]</scope>
    <source>
        <strain evidence="7">DSM 17132 / JCM 16389 / KACC 11308 / NBRC 106382 / 4M15</strain>
    </source>
</reference>
<evidence type="ECO:0000256" key="3">
    <source>
        <dbReference type="ARBA" id="ARBA00023004"/>
    </source>
</evidence>
<dbReference type="InterPro" id="IPR055557">
    <property type="entry name" value="DUF7133"/>
</dbReference>
<feature type="domain" description="Cytochrome c" evidence="5">
    <location>
        <begin position="855"/>
        <end position="988"/>
    </location>
</feature>
<dbReference type="PANTHER" id="PTHR33546">
    <property type="entry name" value="LARGE, MULTIFUNCTIONAL SECRETED PROTEIN-RELATED"/>
    <property type="match status" value="1"/>
</dbReference>
<dbReference type="InterPro" id="IPR016024">
    <property type="entry name" value="ARM-type_fold"/>
</dbReference>
<dbReference type="InterPro" id="IPR013427">
    <property type="entry name" value="Haem-bd_dom_put"/>
</dbReference>
<dbReference type="Gene3D" id="1.10.760.10">
    <property type="entry name" value="Cytochrome c-like domain"/>
    <property type="match status" value="1"/>
</dbReference>
<protein>
    <submittedName>
        <fullName evidence="6">Membrane-bound dehydrogenase domain protein</fullName>
    </submittedName>
</protein>
<name>E4RV72_LEAB4</name>
<evidence type="ECO:0000259" key="5">
    <source>
        <dbReference type="PROSITE" id="PS51007"/>
    </source>
</evidence>
<dbReference type="SUPFAM" id="SSF46626">
    <property type="entry name" value="Cytochrome c"/>
    <property type="match status" value="1"/>
</dbReference>
<dbReference type="OrthoDB" id="9808161at2"/>
<dbReference type="InterPro" id="IPR011041">
    <property type="entry name" value="Quinoprot_gluc/sorb_DH_b-prop"/>
</dbReference>